<evidence type="ECO:0000256" key="5">
    <source>
        <dbReference type="ARBA" id="ARBA00022692"/>
    </source>
</evidence>
<reference evidence="10" key="1">
    <citation type="submission" date="2023-08" db="EMBL/GenBank/DDBJ databases">
        <title>Black Yeasts Isolated from many extreme environments.</title>
        <authorList>
            <person name="Coleine C."/>
            <person name="Stajich J.E."/>
            <person name="Selbmann L."/>
        </authorList>
    </citation>
    <scope>NUCLEOTIDE SEQUENCE</scope>
    <source>
        <strain evidence="10">CCFEE 5810</strain>
    </source>
</reference>
<dbReference type="EMBL" id="JAVRQU010000006">
    <property type="protein sequence ID" value="KAK5701520.1"/>
    <property type="molecule type" value="Genomic_DNA"/>
</dbReference>
<keyword evidence="8 9" id="KW-0472">Membrane</keyword>
<accession>A0AAN7WAF1</accession>
<dbReference type="PANTHER" id="PTHR13121:SF0">
    <property type="entry name" value="PHOSPHATIDYLINOSITOL GLYCAN ANCHOR BIOSYNTHESIS CLASS U PROTEIN"/>
    <property type="match status" value="1"/>
</dbReference>
<evidence type="ECO:0000256" key="7">
    <source>
        <dbReference type="ARBA" id="ARBA00022989"/>
    </source>
</evidence>
<dbReference type="Proteomes" id="UP001310594">
    <property type="component" value="Unassembled WGS sequence"/>
</dbReference>
<evidence type="ECO:0000256" key="1">
    <source>
        <dbReference type="ARBA" id="ARBA00004477"/>
    </source>
</evidence>
<feature type="transmembrane region" description="Helical" evidence="9">
    <location>
        <begin position="252"/>
        <end position="275"/>
    </location>
</feature>
<comment type="pathway">
    <text evidence="2">Glycolipid biosynthesis; glycosylphosphatidylinositol-anchor biosynthesis.</text>
</comment>
<gene>
    <name evidence="10" type="ORF">LTR97_004335</name>
</gene>
<dbReference type="GO" id="GO:0006506">
    <property type="term" value="P:GPI anchor biosynthetic process"/>
    <property type="evidence" value="ECO:0007669"/>
    <property type="project" value="UniProtKB-KW"/>
</dbReference>
<sequence>MSALKQVYDDHAKTTLFTCATAIRILAVVLFPALPDLLSQRAELSTPIDGFKRLQEGLFLNERGLDPYDGGIFHQAPLLLPLFSLLPSPNAWLGRLISVLLYTILDLAIADCLFSIASFGVAHSSSFFISPRASRAWKPISVAAVYLLNPFTILTCLARPTSVFTTFFTVLSISHACQAKPTTAAFALAIAGYASLHPLMLVPPMGLLCYDRMCSRMSSDTTEAKAKGVAADQGTTGKVVTNLRAQPGPLRFGLEFASTFLLATAFLLGLSRLLLPSWKFMPGIYMTLLTLPDLSPNPGLWWYFFTEMFDAFREFFLGVFWLHMAAYSIPFCLRFRKQPLVAVVLMQGVICVFQPYPTAGDAGAWLSCLCLLSHLFELSSTHRYTFPALVALGYASLLGPAFHHLWIYAGSGNANFFYAITLVWSLALLILLTDTVYSALRDEWKAERPEGRGKEIRQI</sequence>
<feature type="transmembrane region" description="Helical" evidence="9">
    <location>
        <begin position="340"/>
        <end position="356"/>
    </location>
</feature>
<evidence type="ECO:0000313" key="10">
    <source>
        <dbReference type="EMBL" id="KAK5701520.1"/>
    </source>
</evidence>
<comment type="subcellular location">
    <subcellularLocation>
        <location evidence="1">Endoplasmic reticulum membrane</location>
        <topology evidence="1">Multi-pass membrane protein</topology>
    </subcellularLocation>
</comment>
<dbReference type="InterPro" id="IPR009600">
    <property type="entry name" value="PIG-U"/>
</dbReference>
<feature type="transmembrane region" description="Helical" evidence="9">
    <location>
        <begin position="143"/>
        <end position="173"/>
    </location>
</feature>
<evidence type="ECO:0000256" key="6">
    <source>
        <dbReference type="ARBA" id="ARBA00022824"/>
    </source>
</evidence>
<evidence type="ECO:0008006" key="12">
    <source>
        <dbReference type="Google" id="ProtNLM"/>
    </source>
</evidence>
<evidence type="ECO:0000256" key="8">
    <source>
        <dbReference type="ARBA" id="ARBA00023136"/>
    </source>
</evidence>
<protein>
    <recommendedName>
        <fullName evidence="12">GPI transamidase subunit PIG-U</fullName>
    </recommendedName>
</protein>
<feature type="transmembrane region" description="Helical" evidence="9">
    <location>
        <begin position="415"/>
        <end position="440"/>
    </location>
</feature>
<dbReference type="GO" id="GO:0042765">
    <property type="term" value="C:GPI-anchor transamidase complex"/>
    <property type="evidence" value="ECO:0007669"/>
    <property type="project" value="InterPro"/>
</dbReference>
<evidence type="ECO:0000256" key="4">
    <source>
        <dbReference type="ARBA" id="ARBA00022502"/>
    </source>
</evidence>
<comment type="caution">
    <text evidence="10">The sequence shown here is derived from an EMBL/GenBank/DDBJ whole genome shotgun (WGS) entry which is preliminary data.</text>
</comment>
<feature type="transmembrane region" description="Helical" evidence="9">
    <location>
        <begin position="185"/>
        <end position="210"/>
    </location>
</feature>
<dbReference type="PANTHER" id="PTHR13121">
    <property type="entry name" value="GPI TRANSAMIDASE COMPONENT PIG-U"/>
    <property type="match status" value="1"/>
</dbReference>
<evidence type="ECO:0000313" key="11">
    <source>
        <dbReference type="Proteomes" id="UP001310594"/>
    </source>
</evidence>
<keyword evidence="4" id="KW-0337">GPI-anchor biosynthesis</keyword>
<comment type="similarity">
    <text evidence="3">Belongs to the PIGU family.</text>
</comment>
<evidence type="ECO:0000256" key="3">
    <source>
        <dbReference type="ARBA" id="ARBA00010026"/>
    </source>
</evidence>
<proteinExistence type="inferred from homology"/>
<feature type="transmembrane region" description="Helical" evidence="9">
    <location>
        <begin position="12"/>
        <end position="34"/>
    </location>
</feature>
<evidence type="ECO:0000256" key="9">
    <source>
        <dbReference type="SAM" id="Phobius"/>
    </source>
</evidence>
<dbReference type="AlphaFoldDB" id="A0AAN7WAF1"/>
<feature type="transmembrane region" description="Helical" evidence="9">
    <location>
        <begin position="362"/>
        <end position="379"/>
    </location>
</feature>
<organism evidence="10 11">
    <name type="scientific">Elasticomyces elasticus</name>
    <dbReference type="NCBI Taxonomy" id="574655"/>
    <lineage>
        <taxon>Eukaryota</taxon>
        <taxon>Fungi</taxon>
        <taxon>Dikarya</taxon>
        <taxon>Ascomycota</taxon>
        <taxon>Pezizomycotina</taxon>
        <taxon>Dothideomycetes</taxon>
        <taxon>Dothideomycetidae</taxon>
        <taxon>Mycosphaerellales</taxon>
        <taxon>Teratosphaeriaceae</taxon>
        <taxon>Elasticomyces</taxon>
    </lineage>
</organism>
<feature type="transmembrane region" description="Helical" evidence="9">
    <location>
        <begin position="315"/>
        <end position="333"/>
    </location>
</feature>
<evidence type="ECO:0000256" key="2">
    <source>
        <dbReference type="ARBA" id="ARBA00004687"/>
    </source>
</evidence>
<name>A0AAN7WAF1_9PEZI</name>
<keyword evidence="5 9" id="KW-0812">Transmembrane</keyword>
<dbReference type="Pfam" id="PF06728">
    <property type="entry name" value="PIG-U"/>
    <property type="match status" value="1"/>
</dbReference>
<keyword evidence="7 9" id="KW-1133">Transmembrane helix</keyword>
<feature type="transmembrane region" description="Helical" evidence="9">
    <location>
        <begin position="99"/>
        <end position="122"/>
    </location>
</feature>
<keyword evidence="6" id="KW-0256">Endoplasmic reticulum</keyword>
<dbReference type="GO" id="GO:0016255">
    <property type="term" value="P:attachment of GPI anchor to protein"/>
    <property type="evidence" value="ECO:0007669"/>
    <property type="project" value="InterPro"/>
</dbReference>
<feature type="transmembrane region" description="Helical" evidence="9">
    <location>
        <begin position="386"/>
        <end position="409"/>
    </location>
</feature>